<dbReference type="HOGENOM" id="CLU_006598_2_0_1"/>
<dbReference type="AlphaFoldDB" id="A0A0C3NDG6"/>
<evidence type="ECO:0000259" key="2">
    <source>
        <dbReference type="Pfam" id="PF23550"/>
    </source>
</evidence>
<dbReference type="Gene3D" id="3.80.10.10">
    <property type="entry name" value="Ribonuclease Inhibitor"/>
    <property type="match status" value="1"/>
</dbReference>
<evidence type="ECO:0000313" key="4">
    <source>
        <dbReference type="Proteomes" id="UP000053257"/>
    </source>
</evidence>
<feature type="compositionally biased region" description="Polar residues" evidence="1">
    <location>
        <begin position="1"/>
        <end position="15"/>
    </location>
</feature>
<protein>
    <recommendedName>
        <fullName evidence="2">DNA repair protein rhp7 treble clef domain-containing protein</fullName>
    </recommendedName>
</protein>
<feature type="region of interest" description="Disordered" evidence="1">
    <location>
        <begin position="1"/>
        <end position="119"/>
    </location>
</feature>
<feature type="domain" description="DNA repair protein rhp7 treble clef" evidence="2">
    <location>
        <begin position="137"/>
        <end position="174"/>
    </location>
</feature>
<dbReference type="PANTHER" id="PTHR13318:SF190">
    <property type="entry name" value="PARTNER OF PAIRED, ISOFORM B"/>
    <property type="match status" value="1"/>
</dbReference>
<dbReference type="EMBL" id="KN840665">
    <property type="protein sequence ID" value="KIP02584.1"/>
    <property type="molecule type" value="Genomic_DNA"/>
</dbReference>
<dbReference type="GO" id="GO:0031146">
    <property type="term" value="P:SCF-dependent proteasomal ubiquitin-dependent protein catabolic process"/>
    <property type="evidence" value="ECO:0007669"/>
    <property type="project" value="TreeGrafter"/>
</dbReference>
<name>A0A0C3NDG6_PHLG1</name>
<accession>A0A0C3NDG6</accession>
<reference evidence="3 4" key="1">
    <citation type="journal article" date="2014" name="PLoS Genet.">
        <title>Analysis of the Phlebiopsis gigantea genome, transcriptome and secretome provides insight into its pioneer colonization strategies of wood.</title>
        <authorList>
            <person name="Hori C."/>
            <person name="Ishida T."/>
            <person name="Igarashi K."/>
            <person name="Samejima M."/>
            <person name="Suzuki H."/>
            <person name="Master E."/>
            <person name="Ferreira P."/>
            <person name="Ruiz-Duenas F.J."/>
            <person name="Held B."/>
            <person name="Canessa P."/>
            <person name="Larrondo L.F."/>
            <person name="Schmoll M."/>
            <person name="Druzhinina I.S."/>
            <person name="Kubicek C.P."/>
            <person name="Gaskell J.A."/>
            <person name="Kersten P."/>
            <person name="St John F."/>
            <person name="Glasner J."/>
            <person name="Sabat G."/>
            <person name="Splinter BonDurant S."/>
            <person name="Syed K."/>
            <person name="Yadav J."/>
            <person name="Mgbeahuruike A.C."/>
            <person name="Kovalchuk A."/>
            <person name="Asiegbu F.O."/>
            <person name="Lackner G."/>
            <person name="Hoffmeister D."/>
            <person name="Rencoret J."/>
            <person name="Gutierrez A."/>
            <person name="Sun H."/>
            <person name="Lindquist E."/>
            <person name="Barry K."/>
            <person name="Riley R."/>
            <person name="Grigoriev I.V."/>
            <person name="Henrissat B."/>
            <person name="Kues U."/>
            <person name="Berka R.M."/>
            <person name="Martinez A.T."/>
            <person name="Covert S.F."/>
            <person name="Blanchette R.A."/>
            <person name="Cullen D."/>
        </authorList>
    </citation>
    <scope>NUCLEOTIDE SEQUENCE [LARGE SCALE GENOMIC DNA]</scope>
    <source>
        <strain evidence="3 4">11061_1 CR5-6</strain>
    </source>
</reference>
<dbReference type="OrthoDB" id="421226at2759"/>
<evidence type="ECO:0000313" key="3">
    <source>
        <dbReference type="EMBL" id="KIP02584.1"/>
    </source>
</evidence>
<dbReference type="GO" id="GO:0019005">
    <property type="term" value="C:SCF ubiquitin ligase complex"/>
    <property type="evidence" value="ECO:0007669"/>
    <property type="project" value="TreeGrafter"/>
</dbReference>
<dbReference type="InterPro" id="IPR032675">
    <property type="entry name" value="LRR_dom_sf"/>
</dbReference>
<dbReference type="Pfam" id="PF23550">
    <property type="entry name" value="zf_Tbcl_Rhp7"/>
    <property type="match status" value="1"/>
</dbReference>
<evidence type="ECO:0000256" key="1">
    <source>
        <dbReference type="SAM" id="MobiDB-lite"/>
    </source>
</evidence>
<sequence>MVRANNNVRGPTSALTEFLRESGITPTTIAQRARTREVPQPIAGPSSAAGENGNENEADGEQPAGDREYNSDNLDESDAEKPAAKKRKMTKAAQAKLKAQAKAKKNKKKDDEDEDEDEDAYTALSKMWKDDTKPPNGSMTECAKCGTQFTVTQYTRAAQDGPGWLCHPCAKACGIDPFKKPAAPRKRKPATEKRTVTHFEERRLPSLASFCVTIISKHIDDIEALGDIGSMNMDRIAKAIAKDRSLTSENAALFYDVRNANLTLYDATNLIPPALCTLASLNPNLTTLRLDFCGRMDNTVLSAWSTALPRLKRLELLGPFLVHASTWCSFFESHPQLEGFLITQSPRFNLACMESLVAHCKGLTELRLKEIGQLDDTFLDHVAQLGTQLTYLDISYPGVRDALSDEALIALLAAVGAGLTHLALSGHAMLGDAFLFQGLKPHARALRSLELRDAPELTDAGALERLDVGGWRATPEAELARIGECAPRLRAVDIGWCREATDWTVRALLENCPALEEVRVWGCQRVTEQCPRKRNVAIFGIETKAV</sequence>
<gene>
    <name evidence="3" type="ORF">PHLGIDRAFT_130667</name>
</gene>
<keyword evidence="4" id="KW-1185">Reference proteome</keyword>
<dbReference type="Proteomes" id="UP000053257">
    <property type="component" value="Unassembled WGS sequence"/>
</dbReference>
<dbReference type="SUPFAM" id="SSF52047">
    <property type="entry name" value="RNI-like"/>
    <property type="match status" value="1"/>
</dbReference>
<dbReference type="PANTHER" id="PTHR13318">
    <property type="entry name" value="PARTNER OF PAIRED, ISOFORM B-RELATED"/>
    <property type="match status" value="1"/>
</dbReference>
<dbReference type="STRING" id="745531.A0A0C3NDG6"/>
<organism evidence="3 4">
    <name type="scientific">Phlebiopsis gigantea (strain 11061_1 CR5-6)</name>
    <name type="common">White-rot fungus</name>
    <name type="synonym">Peniophora gigantea</name>
    <dbReference type="NCBI Taxonomy" id="745531"/>
    <lineage>
        <taxon>Eukaryota</taxon>
        <taxon>Fungi</taxon>
        <taxon>Dikarya</taxon>
        <taxon>Basidiomycota</taxon>
        <taxon>Agaricomycotina</taxon>
        <taxon>Agaricomycetes</taxon>
        <taxon>Polyporales</taxon>
        <taxon>Phanerochaetaceae</taxon>
        <taxon>Phlebiopsis</taxon>
    </lineage>
</organism>
<proteinExistence type="predicted"/>
<dbReference type="InterPro" id="IPR056451">
    <property type="entry name" value="Znf_Tbcl_Rhp7"/>
</dbReference>